<sequence length="136" mass="14746">MTNDKSAPRLVRRHVCEVLSDWGLDRFVDDVRLVASELVTNAVVHGHGPVLVTLDCDEALPGTQVWLEVRNSVSAGDRAEIPVPVSKPGGGLLPESGDDFATGGRGLQITSALVDRCGTQRTQRHVTVWCRFTSRS</sequence>
<keyword evidence="1" id="KW-0808">Transferase</keyword>
<evidence type="ECO:0000313" key="4">
    <source>
        <dbReference type="Proteomes" id="UP001198565"/>
    </source>
</evidence>
<dbReference type="EMBL" id="JAINVZ010000013">
    <property type="protein sequence ID" value="MBY8886961.1"/>
    <property type="molecule type" value="Genomic_DNA"/>
</dbReference>
<comment type="caution">
    <text evidence="3">The sequence shown here is derived from an EMBL/GenBank/DDBJ whole genome shotgun (WGS) entry which is preliminary data.</text>
</comment>
<dbReference type="InterPro" id="IPR050267">
    <property type="entry name" value="Anti-sigma-factor_SerPK"/>
</dbReference>
<keyword evidence="4" id="KW-1185">Reference proteome</keyword>
<evidence type="ECO:0000259" key="2">
    <source>
        <dbReference type="Pfam" id="PF13581"/>
    </source>
</evidence>
<name>A0ABS7QUS8_9ACTN</name>
<dbReference type="Pfam" id="PF13581">
    <property type="entry name" value="HATPase_c_2"/>
    <property type="match status" value="1"/>
</dbReference>
<dbReference type="InterPro" id="IPR036890">
    <property type="entry name" value="HATPase_C_sf"/>
</dbReference>
<keyword evidence="1" id="KW-0723">Serine/threonine-protein kinase</keyword>
<keyword evidence="3" id="KW-0547">Nucleotide-binding</keyword>
<gene>
    <name evidence="3" type="ORF">K7472_19165</name>
</gene>
<feature type="domain" description="Histidine kinase/HSP90-like ATPase" evidence="2">
    <location>
        <begin position="6"/>
        <end position="129"/>
    </location>
</feature>
<evidence type="ECO:0000256" key="1">
    <source>
        <dbReference type="ARBA" id="ARBA00022527"/>
    </source>
</evidence>
<dbReference type="GO" id="GO:0005524">
    <property type="term" value="F:ATP binding"/>
    <property type="evidence" value="ECO:0007669"/>
    <property type="project" value="UniProtKB-KW"/>
</dbReference>
<proteinExistence type="predicted"/>
<protein>
    <submittedName>
        <fullName evidence="3">ATP-binding protein</fullName>
    </submittedName>
</protein>
<organism evidence="3 4">
    <name type="scientific">Streptantibioticus parmotrematis</name>
    <dbReference type="NCBI Taxonomy" id="2873249"/>
    <lineage>
        <taxon>Bacteria</taxon>
        <taxon>Bacillati</taxon>
        <taxon>Actinomycetota</taxon>
        <taxon>Actinomycetes</taxon>
        <taxon>Kitasatosporales</taxon>
        <taxon>Streptomycetaceae</taxon>
        <taxon>Streptantibioticus</taxon>
    </lineage>
</organism>
<dbReference type="RefSeq" id="WP_222979710.1">
    <property type="nucleotide sequence ID" value="NZ_JAINVZ010000013.1"/>
</dbReference>
<keyword evidence="3" id="KW-0067">ATP-binding</keyword>
<dbReference type="CDD" id="cd16936">
    <property type="entry name" value="HATPase_RsbW-like"/>
    <property type="match status" value="1"/>
</dbReference>
<accession>A0ABS7QUS8</accession>
<dbReference type="InterPro" id="IPR003594">
    <property type="entry name" value="HATPase_dom"/>
</dbReference>
<evidence type="ECO:0000313" key="3">
    <source>
        <dbReference type="EMBL" id="MBY8886961.1"/>
    </source>
</evidence>
<dbReference type="PANTHER" id="PTHR35526">
    <property type="entry name" value="ANTI-SIGMA-F FACTOR RSBW-RELATED"/>
    <property type="match status" value="1"/>
</dbReference>
<keyword evidence="1" id="KW-0418">Kinase</keyword>
<dbReference type="PANTHER" id="PTHR35526:SF3">
    <property type="entry name" value="ANTI-SIGMA-F FACTOR RSBW"/>
    <property type="match status" value="1"/>
</dbReference>
<dbReference type="Gene3D" id="3.30.565.10">
    <property type="entry name" value="Histidine kinase-like ATPase, C-terminal domain"/>
    <property type="match status" value="1"/>
</dbReference>
<reference evidence="3 4" key="1">
    <citation type="submission" date="2021-08" db="EMBL/GenBank/DDBJ databases">
        <title>Streptomyces sp. PTM05 isolated from lichen.</title>
        <authorList>
            <person name="Somphong A."/>
            <person name="Phongsopitanun W."/>
            <person name="Tanasupawat S."/>
        </authorList>
    </citation>
    <scope>NUCLEOTIDE SEQUENCE [LARGE SCALE GENOMIC DNA]</scope>
    <source>
        <strain evidence="3 4">Ptm05</strain>
    </source>
</reference>
<dbReference type="Proteomes" id="UP001198565">
    <property type="component" value="Unassembled WGS sequence"/>
</dbReference>